<dbReference type="GO" id="GO:0046872">
    <property type="term" value="F:metal ion binding"/>
    <property type="evidence" value="ECO:0007669"/>
    <property type="project" value="UniProtKB-KW"/>
</dbReference>
<name>A0A926D7A9_9FIRM</name>
<evidence type="ECO:0000256" key="1">
    <source>
        <dbReference type="ARBA" id="ARBA00022490"/>
    </source>
</evidence>
<sequence length="292" mass="32537">MEGLIRKGIGGFYYVEAAGTLYECKARGVFRKEGMKPLSGDRVEITTQPDRTGSIDRIYPRRNMLVRPPVANIDQLFFVTSVCDPAPNCRIIDKTIAVAEDKEIEPVLVITKTDIEDGAWLAEIYRLAGIRVIPFSAVSGEGVEEVRALLQGKISAFTGNSGVGKSSLLNCVYPDFSLPTGEISRKLGRGRHTTREVDLLKLPDGGYVADTPGFSSIDIEKWVRIRKENLPFCFREFLPYLKDCKFTSCSHTCEKGCAVLQAVKDGKIHPSRHESYCAMYAEVKDLADWQMK</sequence>
<dbReference type="InterPro" id="IPR027417">
    <property type="entry name" value="P-loop_NTPase"/>
</dbReference>
<dbReference type="Pfam" id="PF03193">
    <property type="entry name" value="RsgA_GTPase"/>
    <property type="match status" value="1"/>
</dbReference>
<evidence type="ECO:0000256" key="4">
    <source>
        <dbReference type="ARBA" id="ARBA00022730"/>
    </source>
</evidence>
<dbReference type="RefSeq" id="WP_249318290.1">
    <property type="nucleotide sequence ID" value="NZ_JACRSN010000003.1"/>
</dbReference>
<comment type="similarity">
    <text evidence="10">Belongs to the TRAFAC class YlqF/YawG GTPase family. RsgA subfamily.</text>
</comment>
<dbReference type="InterPro" id="IPR004881">
    <property type="entry name" value="Ribosome_biogen_GTPase_RsgA"/>
</dbReference>
<feature type="binding site" evidence="10">
    <location>
        <begin position="159"/>
        <end position="167"/>
    </location>
    <ligand>
        <name>GTP</name>
        <dbReference type="ChEBI" id="CHEBI:37565"/>
    </ligand>
</feature>
<evidence type="ECO:0000256" key="9">
    <source>
        <dbReference type="ARBA" id="ARBA00023134"/>
    </source>
</evidence>
<evidence type="ECO:0000256" key="2">
    <source>
        <dbReference type="ARBA" id="ARBA00022517"/>
    </source>
</evidence>
<dbReference type="InterPro" id="IPR030378">
    <property type="entry name" value="G_CP_dom"/>
</dbReference>
<comment type="subunit">
    <text evidence="10">Monomer. Associates with 30S ribosomal subunit, binds 16S rRNA.</text>
</comment>
<feature type="binding site" evidence="10">
    <location>
        <position position="249"/>
    </location>
    <ligand>
        <name>Zn(2+)</name>
        <dbReference type="ChEBI" id="CHEBI:29105"/>
    </ligand>
</feature>
<evidence type="ECO:0000256" key="5">
    <source>
        <dbReference type="ARBA" id="ARBA00022741"/>
    </source>
</evidence>
<keyword evidence="8 10" id="KW-0694">RNA-binding</keyword>
<organism evidence="13 14">
    <name type="scientific">Yeguia hominis</name>
    <dbReference type="NCBI Taxonomy" id="2763662"/>
    <lineage>
        <taxon>Bacteria</taxon>
        <taxon>Bacillati</taxon>
        <taxon>Bacillota</taxon>
        <taxon>Clostridia</taxon>
        <taxon>Eubacteriales</taxon>
        <taxon>Yeguiaceae</taxon>
        <taxon>Yeguia</taxon>
    </lineage>
</organism>
<dbReference type="Gene3D" id="3.40.50.300">
    <property type="entry name" value="P-loop containing nucleotide triphosphate hydrolases"/>
    <property type="match status" value="1"/>
</dbReference>
<accession>A0A926D7A9</accession>
<dbReference type="SUPFAM" id="SSF52540">
    <property type="entry name" value="P-loop containing nucleoside triphosphate hydrolases"/>
    <property type="match status" value="1"/>
</dbReference>
<proteinExistence type="inferred from homology"/>
<evidence type="ECO:0000259" key="12">
    <source>
        <dbReference type="PROSITE" id="PS51721"/>
    </source>
</evidence>
<feature type="binding site" evidence="10">
    <location>
        <position position="244"/>
    </location>
    <ligand>
        <name>Zn(2+)</name>
        <dbReference type="ChEBI" id="CHEBI:29105"/>
    </ligand>
</feature>
<dbReference type="GO" id="GO:0005737">
    <property type="term" value="C:cytoplasm"/>
    <property type="evidence" value="ECO:0007669"/>
    <property type="project" value="UniProtKB-SubCell"/>
</dbReference>
<dbReference type="Gene3D" id="2.40.50.140">
    <property type="entry name" value="Nucleic acid-binding proteins"/>
    <property type="match status" value="1"/>
</dbReference>
<feature type="binding site" evidence="10">
    <location>
        <position position="257"/>
    </location>
    <ligand>
        <name>Zn(2+)</name>
        <dbReference type="ChEBI" id="CHEBI:29105"/>
    </ligand>
</feature>
<dbReference type="NCBIfam" id="TIGR00157">
    <property type="entry name" value="ribosome small subunit-dependent GTPase A"/>
    <property type="match status" value="1"/>
</dbReference>
<dbReference type="Proteomes" id="UP000651482">
    <property type="component" value="Unassembled WGS sequence"/>
</dbReference>
<dbReference type="SUPFAM" id="SSF50249">
    <property type="entry name" value="Nucleic acid-binding proteins"/>
    <property type="match status" value="1"/>
</dbReference>
<dbReference type="PANTHER" id="PTHR32120:SF11">
    <property type="entry name" value="SMALL RIBOSOMAL SUBUNIT BIOGENESIS GTPASE RSGA 1, MITOCHONDRIAL-RELATED"/>
    <property type="match status" value="1"/>
</dbReference>
<dbReference type="EC" id="3.6.1.-" evidence="10"/>
<dbReference type="InterPro" id="IPR010914">
    <property type="entry name" value="RsgA_GTPase_dom"/>
</dbReference>
<evidence type="ECO:0000259" key="11">
    <source>
        <dbReference type="PROSITE" id="PS50936"/>
    </source>
</evidence>
<keyword evidence="6 10" id="KW-0378">Hydrolase</keyword>
<evidence type="ECO:0000256" key="6">
    <source>
        <dbReference type="ARBA" id="ARBA00022801"/>
    </source>
</evidence>
<keyword evidence="14" id="KW-1185">Reference proteome</keyword>
<keyword evidence="1 10" id="KW-0963">Cytoplasm</keyword>
<dbReference type="Gene3D" id="1.10.40.50">
    <property type="entry name" value="Probable gtpase engc, domain 3"/>
    <property type="match status" value="1"/>
</dbReference>
<feature type="domain" description="CP-type G" evidence="12">
    <location>
        <begin position="62"/>
        <end position="217"/>
    </location>
</feature>
<gene>
    <name evidence="10 13" type="primary">rsgA</name>
    <name evidence="13" type="ORF">IAG03_03135</name>
</gene>
<keyword evidence="9 10" id="KW-0342">GTP-binding</keyword>
<comment type="cofactor">
    <cofactor evidence="10">
        <name>Zn(2+)</name>
        <dbReference type="ChEBI" id="CHEBI:29105"/>
    </cofactor>
    <text evidence="10">Binds 1 zinc ion per subunit.</text>
</comment>
<keyword evidence="3 10" id="KW-0479">Metal-binding</keyword>
<evidence type="ECO:0000256" key="8">
    <source>
        <dbReference type="ARBA" id="ARBA00022884"/>
    </source>
</evidence>
<dbReference type="GO" id="GO:0019843">
    <property type="term" value="F:rRNA binding"/>
    <property type="evidence" value="ECO:0007669"/>
    <property type="project" value="UniProtKB-KW"/>
</dbReference>
<protein>
    <recommendedName>
        <fullName evidence="10">Small ribosomal subunit biogenesis GTPase RsgA</fullName>
        <ecNumber evidence="10">3.6.1.-</ecNumber>
    </recommendedName>
</protein>
<evidence type="ECO:0000313" key="14">
    <source>
        <dbReference type="Proteomes" id="UP000651482"/>
    </source>
</evidence>
<dbReference type="EMBL" id="JACRSN010000003">
    <property type="protein sequence ID" value="MBC8533011.1"/>
    <property type="molecule type" value="Genomic_DNA"/>
</dbReference>
<dbReference type="GO" id="GO:0042274">
    <property type="term" value="P:ribosomal small subunit biogenesis"/>
    <property type="evidence" value="ECO:0007669"/>
    <property type="project" value="UniProtKB-UniRule"/>
</dbReference>
<comment type="caution">
    <text evidence="13">The sequence shown here is derived from an EMBL/GenBank/DDBJ whole genome shotgun (WGS) entry which is preliminary data.</text>
</comment>
<dbReference type="CDD" id="cd04466">
    <property type="entry name" value="S1_YloQ_GTPase"/>
    <property type="match status" value="1"/>
</dbReference>
<keyword evidence="2 10" id="KW-0690">Ribosome biogenesis</keyword>
<dbReference type="GO" id="GO:0005525">
    <property type="term" value="F:GTP binding"/>
    <property type="evidence" value="ECO:0007669"/>
    <property type="project" value="UniProtKB-UniRule"/>
</dbReference>
<dbReference type="PROSITE" id="PS50936">
    <property type="entry name" value="ENGC_GTPASE"/>
    <property type="match status" value="1"/>
</dbReference>
<dbReference type="PANTHER" id="PTHR32120">
    <property type="entry name" value="SMALL RIBOSOMAL SUBUNIT BIOGENESIS GTPASE RSGA"/>
    <property type="match status" value="1"/>
</dbReference>
<feature type="binding site" evidence="10">
    <location>
        <position position="251"/>
    </location>
    <ligand>
        <name>Zn(2+)</name>
        <dbReference type="ChEBI" id="CHEBI:29105"/>
    </ligand>
</feature>
<dbReference type="Pfam" id="PF16745">
    <property type="entry name" value="RsgA_N"/>
    <property type="match status" value="1"/>
</dbReference>
<dbReference type="CDD" id="cd01854">
    <property type="entry name" value="YjeQ_EngC"/>
    <property type="match status" value="1"/>
</dbReference>
<comment type="function">
    <text evidence="10">One of several proteins that assist in the late maturation steps of the functional core of the 30S ribosomal subunit. Helps release RbfA from mature subunits. May play a role in the assembly of ribosomal proteins into the subunit. Circularly permuted GTPase that catalyzes slow GTP hydrolysis, GTPase activity is stimulated by the 30S ribosomal subunit.</text>
</comment>
<dbReference type="PROSITE" id="PS51721">
    <property type="entry name" value="G_CP"/>
    <property type="match status" value="1"/>
</dbReference>
<feature type="binding site" evidence="10">
    <location>
        <begin position="111"/>
        <end position="114"/>
    </location>
    <ligand>
        <name>GTP</name>
        <dbReference type="ChEBI" id="CHEBI:37565"/>
    </ligand>
</feature>
<reference evidence="13" key="1">
    <citation type="submission" date="2020-08" db="EMBL/GenBank/DDBJ databases">
        <title>Genome public.</title>
        <authorList>
            <person name="Liu C."/>
            <person name="Sun Q."/>
        </authorList>
    </citation>
    <scope>NUCLEOTIDE SEQUENCE</scope>
    <source>
        <strain evidence="13">NSJ-40</strain>
    </source>
</reference>
<comment type="subcellular location">
    <subcellularLocation>
        <location evidence="10">Cytoplasm</location>
    </subcellularLocation>
</comment>
<dbReference type="InterPro" id="IPR012340">
    <property type="entry name" value="NA-bd_OB-fold"/>
</dbReference>
<evidence type="ECO:0000313" key="13">
    <source>
        <dbReference type="EMBL" id="MBC8533011.1"/>
    </source>
</evidence>
<keyword evidence="7 10" id="KW-0862">Zinc</keyword>
<dbReference type="AlphaFoldDB" id="A0A926D7A9"/>
<evidence type="ECO:0000256" key="10">
    <source>
        <dbReference type="HAMAP-Rule" id="MF_01820"/>
    </source>
</evidence>
<evidence type="ECO:0000256" key="3">
    <source>
        <dbReference type="ARBA" id="ARBA00022723"/>
    </source>
</evidence>
<keyword evidence="4 10" id="KW-0699">rRNA-binding</keyword>
<evidence type="ECO:0000256" key="7">
    <source>
        <dbReference type="ARBA" id="ARBA00022833"/>
    </source>
</evidence>
<dbReference type="InterPro" id="IPR031944">
    <property type="entry name" value="RsgA_N"/>
</dbReference>
<feature type="domain" description="EngC GTPase" evidence="11">
    <location>
        <begin position="71"/>
        <end position="215"/>
    </location>
</feature>
<dbReference type="HAMAP" id="MF_01820">
    <property type="entry name" value="GTPase_RsgA"/>
    <property type="match status" value="1"/>
</dbReference>
<dbReference type="GO" id="GO:0003924">
    <property type="term" value="F:GTPase activity"/>
    <property type="evidence" value="ECO:0007669"/>
    <property type="project" value="UniProtKB-UniRule"/>
</dbReference>
<keyword evidence="5 10" id="KW-0547">Nucleotide-binding</keyword>